<evidence type="ECO:0000313" key="5">
    <source>
        <dbReference type="Proteomes" id="UP000194265"/>
    </source>
</evidence>
<proteinExistence type="inferred from homology"/>
<name>A0A1X9T220_9BACT</name>
<dbReference type="EMBL" id="CP018791">
    <property type="protein sequence ID" value="ARR02582.1"/>
    <property type="molecule type" value="Genomic_DNA"/>
</dbReference>
<feature type="transmembrane region" description="Helical" evidence="3">
    <location>
        <begin position="51"/>
        <end position="81"/>
    </location>
</feature>
<keyword evidence="3" id="KW-0472">Membrane</keyword>
<dbReference type="Pfam" id="PF01066">
    <property type="entry name" value="CDP-OH_P_transf"/>
    <property type="match status" value="1"/>
</dbReference>
<feature type="transmembrane region" description="Helical" evidence="3">
    <location>
        <begin position="125"/>
        <end position="145"/>
    </location>
</feature>
<keyword evidence="3" id="KW-1133">Transmembrane helix</keyword>
<evidence type="ECO:0000256" key="3">
    <source>
        <dbReference type="SAM" id="Phobius"/>
    </source>
</evidence>
<dbReference type="OrthoDB" id="5363207at2"/>
<keyword evidence="1 2" id="KW-0808">Transferase</keyword>
<protein>
    <submittedName>
        <fullName evidence="4">CDP-alcohol phosphatidyltransferase</fullName>
    </submittedName>
</protein>
<feature type="transmembrane region" description="Helical" evidence="3">
    <location>
        <begin position="196"/>
        <end position="214"/>
    </location>
</feature>
<gene>
    <name evidence="4" type="ORF">CVIC8964_1189</name>
</gene>
<sequence>MKLEEKLKKSDRLEKQPTYYITEYIYRVLIIQRFILLPLSRTNITPNQITFFGGFCVICSFILLYFGHNILSGVCFLMYSLADHTDGMLARLKNQSTKLGNLLDYICDYVAWFGLIILASYLYDISLFCTIFLIFALLFHQQFCKHFIHTRLKKLKTIHRFGLKRYLLNHGFLLGIDASLLALILAFSIFSTKFEISFYILGAIYIIDAIYRSIELYLNLKLGGGRWTLAIKTMPSQALHQA</sequence>
<feature type="transmembrane region" description="Helical" evidence="3">
    <location>
        <begin position="166"/>
        <end position="190"/>
    </location>
</feature>
<comment type="similarity">
    <text evidence="2">Belongs to the CDP-alcohol phosphatidyltransferase class-I family.</text>
</comment>
<evidence type="ECO:0000313" key="4">
    <source>
        <dbReference type="EMBL" id="ARR02582.1"/>
    </source>
</evidence>
<evidence type="ECO:0000256" key="1">
    <source>
        <dbReference type="ARBA" id="ARBA00022679"/>
    </source>
</evidence>
<organism evidence="4 5">
    <name type="scientific">Campylobacter vicugnae</name>
    <dbReference type="NCBI Taxonomy" id="1660076"/>
    <lineage>
        <taxon>Bacteria</taxon>
        <taxon>Pseudomonadati</taxon>
        <taxon>Campylobacterota</taxon>
        <taxon>Epsilonproteobacteria</taxon>
        <taxon>Campylobacterales</taxon>
        <taxon>Campylobacteraceae</taxon>
        <taxon>Campylobacter</taxon>
    </lineage>
</organism>
<dbReference type="GO" id="GO:0008654">
    <property type="term" value="P:phospholipid biosynthetic process"/>
    <property type="evidence" value="ECO:0007669"/>
    <property type="project" value="InterPro"/>
</dbReference>
<dbReference type="InterPro" id="IPR000462">
    <property type="entry name" value="CDP-OH_P_trans"/>
</dbReference>
<dbReference type="Gene3D" id="1.20.120.1760">
    <property type="match status" value="1"/>
</dbReference>
<evidence type="ECO:0000256" key="2">
    <source>
        <dbReference type="RuleBase" id="RU003750"/>
    </source>
</evidence>
<keyword evidence="3" id="KW-0812">Transmembrane</keyword>
<dbReference type="AlphaFoldDB" id="A0A1X9T220"/>
<dbReference type="RefSeq" id="WP_086333871.1">
    <property type="nucleotide sequence ID" value="NZ_CP018791.1"/>
</dbReference>
<dbReference type="Proteomes" id="UP000194265">
    <property type="component" value="Chromosome"/>
</dbReference>
<dbReference type="InterPro" id="IPR048254">
    <property type="entry name" value="CDP_ALCOHOL_P_TRANSF_CS"/>
</dbReference>
<dbReference type="GO" id="GO:0016780">
    <property type="term" value="F:phosphotransferase activity, for other substituted phosphate groups"/>
    <property type="evidence" value="ECO:0007669"/>
    <property type="project" value="InterPro"/>
</dbReference>
<accession>A0A1X9T220</accession>
<dbReference type="STRING" id="1660074.CVIC8964_1189"/>
<dbReference type="PROSITE" id="PS00379">
    <property type="entry name" value="CDP_ALCOHOL_P_TRANSF"/>
    <property type="match status" value="1"/>
</dbReference>
<dbReference type="InterPro" id="IPR043130">
    <property type="entry name" value="CDP-OH_PTrfase_TM_dom"/>
</dbReference>
<reference evidence="4 5" key="1">
    <citation type="journal article" date="2017" name="Genome Biol. Evol.">
        <title>Comparative Genomic Analysis Identifies a Campylobacter Clade Deficient in Selenium Metabolism.</title>
        <authorList>
            <person name="Miller W.G."/>
            <person name="Yee E."/>
            <person name="Lopes B.S."/>
            <person name="Chapman M.H."/>
            <person name="Huynh S."/>
            <person name="Bono J.L."/>
            <person name="Parker C.T."/>
            <person name="Strachan N.J.C."/>
            <person name="Forbes K.J."/>
        </authorList>
    </citation>
    <scope>NUCLEOTIDE SEQUENCE [LARGE SCALE GENOMIC DNA]</scope>
    <source>
        <strain evidence="4 5">RM8964</strain>
    </source>
</reference>
<dbReference type="GO" id="GO:0016020">
    <property type="term" value="C:membrane"/>
    <property type="evidence" value="ECO:0007669"/>
    <property type="project" value="InterPro"/>
</dbReference>